<keyword evidence="4" id="KW-1185">Reference proteome</keyword>
<evidence type="ECO:0000256" key="2">
    <source>
        <dbReference type="SAM" id="SignalP"/>
    </source>
</evidence>
<evidence type="ECO:0008006" key="5">
    <source>
        <dbReference type="Google" id="ProtNLM"/>
    </source>
</evidence>
<proteinExistence type="predicted"/>
<evidence type="ECO:0000256" key="1">
    <source>
        <dbReference type="SAM" id="MobiDB-lite"/>
    </source>
</evidence>
<keyword evidence="2" id="KW-0732">Signal</keyword>
<evidence type="ECO:0000313" key="4">
    <source>
        <dbReference type="Proteomes" id="UP000238479"/>
    </source>
</evidence>
<sequence>MFLLQPYNRLLLVSSLFRWFLSSSLLPLGLSSYPCLAPDFFPRFCSSRFCLPILTCEIRSQNHINTEKSSESIENEINRDETAQKREKHPREAL</sequence>
<reference evidence="3 4" key="1">
    <citation type="journal article" date="2018" name="Nat. Genet.">
        <title>The Rosa genome provides new insights in the design of modern roses.</title>
        <authorList>
            <person name="Bendahmane M."/>
        </authorList>
    </citation>
    <scope>NUCLEOTIDE SEQUENCE [LARGE SCALE GENOMIC DNA]</scope>
    <source>
        <strain evidence="4">cv. Old Blush</strain>
    </source>
</reference>
<dbReference type="AlphaFoldDB" id="A0A2P6QL69"/>
<dbReference type="Proteomes" id="UP000238479">
    <property type="component" value="Chromosome 5"/>
</dbReference>
<comment type="caution">
    <text evidence="3">The sequence shown here is derived from an EMBL/GenBank/DDBJ whole genome shotgun (WGS) entry which is preliminary data.</text>
</comment>
<dbReference type="EMBL" id="PDCK01000043">
    <property type="protein sequence ID" value="PRQ34915.1"/>
    <property type="molecule type" value="Genomic_DNA"/>
</dbReference>
<feature type="signal peptide" evidence="2">
    <location>
        <begin position="1"/>
        <end position="31"/>
    </location>
</feature>
<evidence type="ECO:0000313" key="3">
    <source>
        <dbReference type="EMBL" id="PRQ34915.1"/>
    </source>
</evidence>
<gene>
    <name evidence="3" type="ORF">RchiOBHm_Chr5g0074331</name>
</gene>
<feature type="chain" id="PRO_5015148204" description="Secreted protein" evidence="2">
    <location>
        <begin position="32"/>
        <end position="94"/>
    </location>
</feature>
<feature type="region of interest" description="Disordered" evidence="1">
    <location>
        <begin position="65"/>
        <end position="94"/>
    </location>
</feature>
<name>A0A2P6QL69_ROSCH</name>
<organism evidence="3 4">
    <name type="scientific">Rosa chinensis</name>
    <name type="common">China rose</name>
    <dbReference type="NCBI Taxonomy" id="74649"/>
    <lineage>
        <taxon>Eukaryota</taxon>
        <taxon>Viridiplantae</taxon>
        <taxon>Streptophyta</taxon>
        <taxon>Embryophyta</taxon>
        <taxon>Tracheophyta</taxon>
        <taxon>Spermatophyta</taxon>
        <taxon>Magnoliopsida</taxon>
        <taxon>eudicotyledons</taxon>
        <taxon>Gunneridae</taxon>
        <taxon>Pentapetalae</taxon>
        <taxon>rosids</taxon>
        <taxon>fabids</taxon>
        <taxon>Rosales</taxon>
        <taxon>Rosaceae</taxon>
        <taxon>Rosoideae</taxon>
        <taxon>Rosoideae incertae sedis</taxon>
        <taxon>Rosa</taxon>
    </lineage>
</organism>
<accession>A0A2P6QL69</accession>
<dbReference type="Gramene" id="PRQ34915">
    <property type="protein sequence ID" value="PRQ34915"/>
    <property type="gene ID" value="RchiOBHm_Chr5g0074331"/>
</dbReference>
<protein>
    <recommendedName>
        <fullName evidence="5">Secreted protein</fullName>
    </recommendedName>
</protein>